<evidence type="ECO:0000313" key="2">
    <source>
        <dbReference type="EMBL" id="KIK28163.1"/>
    </source>
</evidence>
<sequence>MAPGVKQHIAQSARCQYQWKEELKHATSTSDLDGRHREPSETPAEDYCCESDGRNDAPDLREGSIVQRHRINADINPHILQDVASKRAHVSDNIDEPPTHSSTGRFTKAFEGIAAKILGSRKTLFKSWEEAEALDDDSMWAPFRDEEEWELARFLMKNIGQNKTDEFLKLGMVRNSGVTFNSMQSFLKKVDKLRTGPAWTCEMIDVVGDVVGEDGALKHEQLELWRQDPVECVEELIGNPAFRDQMAYEPKHAYADEKGENRIYDEMWTADWWWEMQESTYLNSRGAIVAPVILSLDKTSLSLFSGDKKAWPVYLTIGNISKDVRRQVSAHATVLIGYLPVSRLECFQKKTRSLAGYRLFHHAMSLVLQPLIDAGRHGKEMGCADGYLRQVHPILAAYIADFPEQCLVACNKENRCPHCLVESDKRGDLEECMWHSTTDTLKTLQRKQRNKQSRKFDIQGLRAVYKPFWKDLPFTDIFACITPDILHQLHKGVFHDHLVQWCTSLMGEKEIDVRFQAMTRFPALRHFKKGISTISQWTGSEHKEMQRVFVGLLSGIVSNDVLIVARALLDFIY</sequence>
<evidence type="ECO:0000256" key="1">
    <source>
        <dbReference type="SAM" id="MobiDB-lite"/>
    </source>
</evidence>
<protein>
    <submittedName>
        <fullName evidence="2">Uncharacterized protein</fullName>
    </submittedName>
</protein>
<accession>A0A0D0A7X7</accession>
<dbReference type="Pfam" id="PF18759">
    <property type="entry name" value="Plavaka"/>
    <property type="match status" value="1"/>
</dbReference>
<feature type="compositionally biased region" description="Basic and acidic residues" evidence="1">
    <location>
        <begin position="51"/>
        <end position="60"/>
    </location>
</feature>
<feature type="region of interest" description="Disordered" evidence="1">
    <location>
        <begin position="25"/>
        <end position="60"/>
    </location>
</feature>
<dbReference type="EMBL" id="KN833693">
    <property type="protein sequence ID" value="KIK28163.1"/>
    <property type="molecule type" value="Genomic_DNA"/>
</dbReference>
<keyword evidence="3" id="KW-1185">Reference proteome</keyword>
<dbReference type="InterPro" id="IPR041078">
    <property type="entry name" value="Plavaka"/>
</dbReference>
<gene>
    <name evidence="2" type="ORF">PISMIDRAFT_91452</name>
</gene>
<evidence type="ECO:0000313" key="3">
    <source>
        <dbReference type="Proteomes" id="UP000054018"/>
    </source>
</evidence>
<dbReference type="HOGENOM" id="CLU_006344_4_0_1"/>
<proteinExistence type="predicted"/>
<dbReference type="OrthoDB" id="2418900at2759"/>
<reference evidence="2 3" key="1">
    <citation type="submission" date="2014-04" db="EMBL/GenBank/DDBJ databases">
        <authorList>
            <consortium name="DOE Joint Genome Institute"/>
            <person name="Kuo A."/>
            <person name="Kohler A."/>
            <person name="Costa M.D."/>
            <person name="Nagy L.G."/>
            <person name="Floudas D."/>
            <person name="Copeland A."/>
            <person name="Barry K.W."/>
            <person name="Cichocki N."/>
            <person name="Veneault-Fourrey C."/>
            <person name="LaButti K."/>
            <person name="Lindquist E.A."/>
            <person name="Lipzen A."/>
            <person name="Lundell T."/>
            <person name="Morin E."/>
            <person name="Murat C."/>
            <person name="Sun H."/>
            <person name="Tunlid A."/>
            <person name="Henrissat B."/>
            <person name="Grigoriev I.V."/>
            <person name="Hibbett D.S."/>
            <person name="Martin F."/>
            <person name="Nordberg H.P."/>
            <person name="Cantor M.N."/>
            <person name="Hua S.X."/>
        </authorList>
    </citation>
    <scope>NUCLEOTIDE SEQUENCE [LARGE SCALE GENOMIC DNA]</scope>
    <source>
        <strain evidence="2 3">441</strain>
    </source>
</reference>
<reference evidence="3" key="2">
    <citation type="submission" date="2015-01" db="EMBL/GenBank/DDBJ databases">
        <title>Evolutionary Origins and Diversification of the Mycorrhizal Mutualists.</title>
        <authorList>
            <consortium name="DOE Joint Genome Institute"/>
            <consortium name="Mycorrhizal Genomics Consortium"/>
            <person name="Kohler A."/>
            <person name="Kuo A."/>
            <person name="Nagy L.G."/>
            <person name="Floudas D."/>
            <person name="Copeland A."/>
            <person name="Barry K.W."/>
            <person name="Cichocki N."/>
            <person name="Veneault-Fourrey C."/>
            <person name="LaButti K."/>
            <person name="Lindquist E.A."/>
            <person name="Lipzen A."/>
            <person name="Lundell T."/>
            <person name="Morin E."/>
            <person name="Murat C."/>
            <person name="Riley R."/>
            <person name="Ohm R."/>
            <person name="Sun H."/>
            <person name="Tunlid A."/>
            <person name="Henrissat B."/>
            <person name="Grigoriev I.V."/>
            <person name="Hibbett D.S."/>
            <person name="Martin F."/>
        </authorList>
    </citation>
    <scope>NUCLEOTIDE SEQUENCE [LARGE SCALE GENOMIC DNA]</scope>
    <source>
        <strain evidence="3">441</strain>
    </source>
</reference>
<feature type="non-terminal residue" evidence="2">
    <location>
        <position position="573"/>
    </location>
</feature>
<dbReference type="AlphaFoldDB" id="A0A0D0A7X7"/>
<name>A0A0D0A7X7_9AGAM</name>
<organism evidence="2 3">
    <name type="scientific">Pisolithus microcarpus 441</name>
    <dbReference type="NCBI Taxonomy" id="765257"/>
    <lineage>
        <taxon>Eukaryota</taxon>
        <taxon>Fungi</taxon>
        <taxon>Dikarya</taxon>
        <taxon>Basidiomycota</taxon>
        <taxon>Agaricomycotina</taxon>
        <taxon>Agaricomycetes</taxon>
        <taxon>Agaricomycetidae</taxon>
        <taxon>Boletales</taxon>
        <taxon>Sclerodermatineae</taxon>
        <taxon>Pisolithaceae</taxon>
        <taxon>Pisolithus</taxon>
    </lineage>
</organism>
<dbReference type="Proteomes" id="UP000054018">
    <property type="component" value="Unassembled WGS sequence"/>
</dbReference>